<gene>
    <name evidence="1" type="ORF">GX662_07315</name>
</gene>
<evidence type="ECO:0000313" key="1">
    <source>
        <dbReference type="EMBL" id="NLD32056.1"/>
    </source>
</evidence>
<proteinExistence type="predicted"/>
<sequence>MIRDSRQLKSKIHNLTHGDSDKSQIYLRHFFMERFLERISASAYQENFVLKGGLLIASLVGLDLRATLDIDSTVKSISLNEKDATHIIQEIIDIPLSDQVDFILTRVSVIMEELDHPGIRFTLLGSFDRIHQAIRIDLSTDDAITPEAISYNYKLMFEDRSIQLMAYNLETLLAEKIETMIARGTANTRMRDFYDVFLLSRQGGVDFHTLQSAIVNTAKKRNSERQLGNCKQIMEEVAASSIMETAWNGFKRQSYFVEDLFWEEVVEENITLIKKTLTD</sequence>
<evidence type="ECO:0000313" key="2">
    <source>
        <dbReference type="Proteomes" id="UP000589373"/>
    </source>
</evidence>
<keyword evidence="1" id="KW-0808">Transferase</keyword>
<dbReference type="Pfam" id="PF08843">
    <property type="entry name" value="AbiEii"/>
    <property type="match status" value="1"/>
</dbReference>
<accession>A0A847D5M0</accession>
<name>A0A847D5M0_9LACT</name>
<protein>
    <submittedName>
        <fullName evidence="1">Nucleotidyl transferase AbiEii/AbiGii toxin family protein</fullName>
    </submittedName>
</protein>
<dbReference type="GO" id="GO:0016740">
    <property type="term" value="F:transferase activity"/>
    <property type="evidence" value="ECO:0007669"/>
    <property type="project" value="UniProtKB-KW"/>
</dbReference>
<organism evidence="1 2">
    <name type="scientific">Trichococcus flocculiformis</name>
    <dbReference type="NCBI Taxonomy" id="82803"/>
    <lineage>
        <taxon>Bacteria</taxon>
        <taxon>Bacillati</taxon>
        <taxon>Bacillota</taxon>
        <taxon>Bacilli</taxon>
        <taxon>Lactobacillales</taxon>
        <taxon>Carnobacteriaceae</taxon>
        <taxon>Trichococcus</taxon>
    </lineage>
</organism>
<dbReference type="AlphaFoldDB" id="A0A847D5M0"/>
<comment type="caution">
    <text evidence="1">The sequence shown here is derived from an EMBL/GenBank/DDBJ whole genome shotgun (WGS) entry which is preliminary data.</text>
</comment>
<dbReference type="Proteomes" id="UP000589373">
    <property type="component" value="Unassembled WGS sequence"/>
</dbReference>
<reference evidence="1 2" key="1">
    <citation type="journal article" date="2020" name="Biotechnol. Biofuels">
        <title>New insights from the biogas microbiome by comprehensive genome-resolved metagenomics of nearly 1600 species originating from multiple anaerobic digesters.</title>
        <authorList>
            <person name="Campanaro S."/>
            <person name="Treu L."/>
            <person name="Rodriguez-R L.M."/>
            <person name="Kovalovszki A."/>
            <person name="Ziels R.M."/>
            <person name="Maus I."/>
            <person name="Zhu X."/>
            <person name="Kougias P.G."/>
            <person name="Basile A."/>
            <person name="Luo G."/>
            <person name="Schluter A."/>
            <person name="Konstantinidis K.T."/>
            <person name="Angelidaki I."/>
        </authorList>
    </citation>
    <scope>NUCLEOTIDE SEQUENCE [LARGE SCALE GENOMIC DNA]</scope>
    <source>
        <strain evidence="1">AS07pgkLD_105</strain>
    </source>
</reference>
<dbReference type="RefSeq" id="WP_276646161.1">
    <property type="nucleotide sequence ID" value="NZ_JAAZCD010000165.1"/>
</dbReference>
<dbReference type="InterPro" id="IPR014942">
    <property type="entry name" value="AbiEii"/>
</dbReference>
<dbReference type="EMBL" id="JAAZCD010000165">
    <property type="protein sequence ID" value="NLD32056.1"/>
    <property type="molecule type" value="Genomic_DNA"/>
</dbReference>